<keyword evidence="5" id="KW-1185">Reference proteome</keyword>
<dbReference type="PANTHER" id="PTHR48081:SF13">
    <property type="entry name" value="ALPHA_BETA HYDROLASE"/>
    <property type="match status" value="1"/>
</dbReference>
<dbReference type="Pfam" id="PF20434">
    <property type="entry name" value="BD-FAE"/>
    <property type="match status" value="1"/>
</dbReference>
<name>A0A3D8J3V3_9HELI</name>
<dbReference type="InterPro" id="IPR050300">
    <property type="entry name" value="GDXG_lipolytic_enzyme"/>
</dbReference>
<dbReference type="InterPro" id="IPR049492">
    <property type="entry name" value="BD-FAE-like_dom"/>
</dbReference>
<feature type="signal peptide" evidence="2">
    <location>
        <begin position="1"/>
        <end position="16"/>
    </location>
</feature>
<comment type="caution">
    <text evidence="4">The sequence shown here is derived from an EMBL/GenBank/DDBJ whole genome shotgun (WGS) entry which is preliminary data.</text>
</comment>
<evidence type="ECO:0000256" key="2">
    <source>
        <dbReference type="SAM" id="SignalP"/>
    </source>
</evidence>
<dbReference type="OrthoDB" id="9775851at2"/>
<evidence type="ECO:0000259" key="3">
    <source>
        <dbReference type="Pfam" id="PF20434"/>
    </source>
</evidence>
<dbReference type="GO" id="GO:0016787">
    <property type="term" value="F:hydrolase activity"/>
    <property type="evidence" value="ECO:0007669"/>
    <property type="project" value="UniProtKB-KW"/>
</dbReference>
<keyword evidence="1 4" id="KW-0378">Hydrolase</keyword>
<dbReference type="PANTHER" id="PTHR48081">
    <property type="entry name" value="AB HYDROLASE SUPERFAMILY PROTEIN C4A8.06C"/>
    <property type="match status" value="1"/>
</dbReference>
<reference evidence="4 5" key="1">
    <citation type="submission" date="2018-04" db="EMBL/GenBank/DDBJ databases">
        <title>Novel Campyloabacter and Helicobacter Species and Strains.</title>
        <authorList>
            <person name="Mannion A.J."/>
            <person name="Shen Z."/>
            <person name="Fox J.G."/>
        </authorList>
    </citation>
    <scope>NUCLEOTIDE SEQUENCE [LARGE SCALE GENOMIC DNA]</scope>
    <source>
        <strain evidence="4 5">MIT 04-9366</strain>
    </source>
</reference>
<evidence type="ECO:0000313" key="4">
    <source>
        <dbReference type="EMBL" id="RDU72103.1"/>
    </source>
</evidence>
<accession>A0A3D8J3V3</accession>
<protein>
    <submittedName>
        <fullName evidence="4">Alpha/beta hydrolase</fullName>
    </submittedName>
</protein>
<dbReference type="SUPFAM" id="SSF53474">
    <property type="entry name" value="alpha/beta-Hydrolases"/>
    <property type="match status" value="1"/>
</dbReference>
<feature type="domain" description="BD-FAE-like" evidence="3">
    <location>
        <begin position="69"/>
        <end position="279"/>
    </location>
</feature>
<dbReference type="AlphaFoldDB" id="A0A3D8J3V3"/>
<proteinExistence type="predicted"/>
<dbReference type="EMBL" id="NXLV01000001">
    <property type="protein sequence ID" value="RDU72103.1"/>
    <property type="molecule type" value="Genomic_DNA"/>
</dbReference>
<dbReference type="RefSeq" id="WP_115568733.1">
    <property type="nucleotide sequence ID" value="NZ_NXLV01000001.1"/>
</dbReference>
<organism evidence="4 5">
    <name type="scientific">Helicobacter brantae</name>
    <dbReference type="NCBI Taxonomy" id="375927"/>
    <lineage>
        <taxon>Bacteria</taxon>
        <taxon>Pseudomonadati</taxon>
        <taxon>Campylobacterota</taxon>
        <taxon>Epsilonproteobacteria</taxon>
        <taxon>Campylobacterales</taxon>
        <taxon>Helicobacteraceae</taxon>
        <taxon>Helicobacter</taxon>
    </lineage>
</organism>
<dbReference type="Proteomes" id="UP000257045">
    <property type="component" value="Unassembled WGS sequence"/>
</dbReference>
<sequence>MRILMCALLCLASVFAKEGGDKLGYAKGAEVVKVEIKNPVIIDSISGVIFSQIKDTRSVRGLRMSLLIPRTNELKPCVVYVPGGGFSSADYEKFSEMRYALAKAGFVVAAVEYRVVPNKFPALVVDAKSAIRYLREHYKEYGINPKAIGILGDSAGGYLSQMVAMSAGEYNQGDYLNQSSEVQSAVSMYGISNLLNIGEGFPPEIQKVHASPAVTEALLVNGVAFRDFAGASIDSDPTKALKASPMGHLEGKKPPLLLMHGDKDTLVSPAQSSQMYEALKKRGQKVEYIIVEGAGHGDITWFQEPIINRVVEWFKQTLPKPIPDKEISQDKNANL</sequence>
<feature type="chain" id="PRO_5017551466" evidence="2">
    <location>
        <begin position="17"/>
        <end position="335"/>
    </location>
</feature>
<keyword evidence="2" id="KW-0732">Signal</keyword>
<evidence type="ECO:0000256" key="1">
    <source>
        <dbReference type="ARBA" id="ARBA00022801"/>
    </source>
</evidence>
<gene>
    <name evidence="4" type="ORF">CQA58_00420</name>
</gene>
<evidence type="ECO:0000313" key="5">
    <source>
        <dbReference type="Proteomes" id="UP000257045"/>
    </source>
</evidence>
<dbReference type="InterPro" id="IPR029058">
    <property type="entry name" value="AB_hydrolase_fold"/>
</dbReference>
<dbReference type="Gene3D" id="3.40.50.1820">
    <property type="entry name" value="alpha/beta hydrolase"/>
    <property type="match status" value="1"/>
</dbReference>